<comment type="caution">
    <text evidence="1">The sequence shown here is derived from an EMBL/GenBank/DDBJ whole genome shotgun (WGS) entry which is preliminary data.</text>
</comment>
<accession>A0A955I121</accession>
<name>A0A955I121_9BACT</name>
<evidence type="ECO:0000313" key="2">
    <source>
        <dbReference type="Proteomes" id="UP000741282"/>
    </source>
</evidence>
<dbReference type="AlphaFoldDB" id="A0A955I121"/>
<dbReference type="EMBL" id="JAGQLN010000003">
    <property type="protein sequence ID" value="MCA9376496.1"/>
    <property type="molecule type" value="Genomic_DNA"/>
</dbReference>
<reference evidence="1" key="1">
    <citation type="submission" date="2020-04" db="EMBL/GenBank/DDBJ databases">
        <authorList>
            <person name="Zhang T."/>
        </authorList>
    </citation>
    <scope>NUCLEOTIDE SEQUENCE</scope>
    <source>
        <strain evidence="1">HKST-UBA17</strain>
    </source>
</reference>
<organism evidence="1 2">
    <name type="scientific">Candidatus Dojkabacteria bacterium</name>
    <dbReference type="NCBI Taxonomy" id="2099670"/>
    <lineage>
        <taxon>Bacteria</taxon>
        <taxon>Candidatus Dojkabacteria</taxon>
    </lineage>
</organism>
<evidence type="ECO:0008006" key="3">
    <source>
        <dbReference type="Google" id="ProtNLM"/>
    </source>
</evidence>
<sequence>MKVFFSATTHNLDEYGDKYFKIRDHIIDQGHLLVHDWLSHIKRSEKGFIKPKIIPQTEYKKSISSIHDCQLAIFESTQPSFSTGHLLTIATQNKIPTLVLWLDDSPWVKNKGMIESIESDYLELAEYNDDNMYDVINAFLNKYEQAHLRHRFNLVIDEVERQYIDWLSYNTFKSRTKIIRDLIRNRISSDEEYRNYLQKIKK</sequence>
<proteinExistence type="predicted"/>
<gene>
    <name evidence="1" type="ORF">KC685_01080</name>
</gene>
<dbReference type="Gene3D" id="3.40.50.450">
    <property type="match status" value="1"/>
</dbReference>
<reference evidence="1" key="2">
    <citation type="journal article" date="2021" name="Microbiome">
        <title>Successional dynamics and alternative stable states in a saline activated sludge microbial community over 9 years.</title>
        <authorList>
            <person name="Wang Y."/>
            <person name="Ye J."/>
            <person name="Ju F."/>
            <person name="Liu L."/>
            <person name="Boyd J.A."/>
            <person name="Deng Y."/>
            <person name="Parks D.H."/>
            <person name="Jiang X."/>
            <person name="Yin X."/>
            <person name="Woodcroft B.J."/>
            <person name="Tyson G.W."/>
            <person name="Hugenholtz P."/>
            <person name="Polz M.F."/>
            <person name="Zhang T."/>
        </authorList>
    </citation>
    <scope>NUCLEOTIDE SEQUENCE</scope>
    <source>
        <strain evidence="1">HKST-UBA17</strain>
    </source>
</reference>
<evidence type="ECO:0000313" key="1">
    <source>
        <dbReference type="EMBL" id="MCA9376496.1"/>
    </source>
</evidence>
<dbReference type="Proteomes" id="UP000741282">
    <property type="component" value="Unassembled WGS sequence"/>
</dbReference>
<protein>
    <recommendedName>
        <fullName evidence="3">Nucleoside 2-deoxyribosyltransferase</fullName>
    </recommendedName>
</protein>